<keyword evidence="6" id="KW-1185">Reference proteome</keyword>
<dbReference type="PANTHER" id="PTHR47894">
    <property type="entry name" value="HTH-TYPE TRANSCRIPTIONAL REGULATOR GADX"/>
    <property type="match status" value="1"/>
</dbReference>
<dbReference type="Proteomes" id="UP000265509">
    <property type="component" value="Unassembled WGS sequence"/>
</dbReference>
<dbReference type="PROSITE" id="PS01124">
    <property type="entry name" value="HTH_ARAC_FAMILY_2"/>
    <property type="match status" value="1"/>
</dbReference>
<dbReference type="AlphaFoldDB" id="A0A3L7E2X3"/>
<dbReference type="GO" id="GO:0005829">
    <property type="term" value="C:cytosol"/>
    <property type="evidence" value="ECO:0007669"/>
    <property type="project" value="TreeGrafter"/>
</dbReference>
<protein>
    <submittedName>
        <fullName evidence="5">Helix-turn-helix domain-containing protein</fullName>
    </submittedName>
</protein>
<evidence type="ECO:0000256" key="2">
    <source>
        <dbReference type="ARBA" id="ARBA00023125"/>
    </source>
</evidence>
<evidence type="ECO:0000313" key="5">
    <source>
        <dbReference type="EMBL" id="RLQ23150.1"/>
    </source>
</evidence>
<dbReference type="InterPro" id="IPR009057">
    <property type="entry name" value="Homeodomain-like_sf"/>
</dbReference>
<evidence type="ECO:0000259" key="4">
    <source>
        <dbReference type="PROSITE" id="PS01124"/>
    </source>
</evidence>
<keyword evidence="2" id="KW-0238">DNA-binding</keyword>
<dbReference type="RefSeq" id="WP_117952917.1">
    <property type="nucleotide sequence ID" value="NZ_QRAN01000003.1"/>
</dbReference>
<evidence type="ECO:0000313" key="6">
    <source>
        <dbReference type="Proteomes" id="UP000265509"/>
    </source>
</evidence>
<dbReference type="SMART" id="SM00342">
    <property type="entry name" value="HTH_ARAC"/>
    <property type="match status" value="1"/>
</dbReference>
<dbReference type="EMBL" id="QRAN01000003">
    <property type="protein sequence ID" value="RLQ23150.1"/>
    <property type="molecule type" value="Genomic_DNA"/>
</dbReference>
<evidence type="ECO:0000256" key="3">
    <source>
        <dbReference type="ARBA" id="ARBA00023163"/>
    </source>
</evidence>
<proteinExistence type="predicted"/>
<reference evidence="5 6" key="1">
    <citation type="submission" date="2018-07" db="EMBL/GenBank/DDBJ databases">
        <title>Halioglobus sp. genome submission.</title>
        <authorList>
            <person name="Ye M.-Q."/>
            <person name="Du Z.-J."/>
        </authorList>
    </citation>
    <scope>NUCLEOTIDE SEQUENCE [LARGE SCALE GENOMIC DNA]</scope>
    <source>
        <strain evidence="5 6">U0301</strain>
    </source>
</reference>
<sequence>MKPYIRGGILEHFADTVALLGAEARPLLAAADVALEVLTVPGVFLPYGNYMRLLHLAARQTGAEHFGLLMARASNAASLATTPGTLQARLENEQCSFRDILQSVRREIATFHLRRGDMQLTQLALVLGYSKLSAFSRSFRSWYGESPRDWSRRAQWQQAD</sequence>
<dbReference type="Pfam" id="PF12833">
    <property type="entry name" value="HTH_18"/>
    <property type="match status" value="1"/>
</dbReference>
<gene>
    <name evidence="5" type="ORF">DWB85_04055</name>
</gene>
<dbReference type="GO" id="GO:0003700">
    <property type="term" value="F:DNA-binding transcription factor activity"/>
    <property type="evidence" value="ECO:0007669"/>
    <property type="project" value="InterPro"/>
</dbReference>
<feature type="domain" description="HTH araC/xylS-type" evidence="4">
    <location>
        <begin position="76"/>
        <end position="153"/>
    </location>
</feature>
<evidence type="ECO:0000256" key="1">
    <source>
        <dbReference type="ARBA" id="ARBA00023015"/>
    </source>
</evidence>
<keyword evidence="3" id="KW-0804">Transcription</keyword>
<name>A0A3L7E2X3_9GAMM</name>
<keyword evidence="1" id="KW-0805">Transcription regulation</keyword>
<dbReference type="InterPro" id="IPR018060">
    <property type="entry name" value="HTH_AraC"/>
</dbReference>
<organism evidence="5 6">
    <name type="scientific">Seongchinamella sediminis</name>
    <dbReference type="NCBI Taxonomy" id="2283635"/>
    <lineage>
        <taxon>Bacteria</taxon>
        <taxon>Pseudomonadati</taxon>
        <taxon>Pseudomonadota</taxon>
        <taxon>Gammaproteobacteria</taxon>
        <taxon>Cellvibrionales</taxon>
        <taxon>Halieaceae</taxon>
        <taxon>Seongchinamella</taxon>
    </lineage>
</organism>
<accession>A0A3L7E2X3</accession>
<dbReference type="OrthoDB" id="6506763at2"/>
<dbReference type="GO" id="GO:0000976">
    <property type="term" value="F:transcription cis-regulatory region binding"/>
    <property type="evidence" value="ECO:0007669"/>
    <property type="project" value="TreeGrafter"/>
</dbReference>
<dbReference type="Gene3D" id="1.10.10.60">
    <property type="entry name" value="Homeodomain-like"/>
    <property type="match status" value="1"/>
</dbReference>
<comment type="caution">
    <text evidence="5">The sequence shown here is derived from an EMBL/GenBank/DDBJ whole genome shotgun (WGS) entry which is preliminary data.</text>
</comment>
<dbReference type="SUPFAM" id="SSF46689">
    <property type="entry name" value="Homeodomain-like"/>
    <property type="match status" value="1"/>
</dbReference>
<dbReference type="PANTHER" id="PTHR47894:SF4">
    <property type="entry name" value="HTH-TYPE TRANSCRIPTIONAL REGULATOR GADX"/>
    <property type="match status" value="1"/>
</dbReference>